<dbReference type="PANTHER" id="PTHR31264:SF22">
    <property type="entry name" value="F-BOX DOMAIN-CONTAINING PROTEIN"/>
    <property type="match status" value="1"/>
</dbReference>
<dbReference type="EMBL" id="CM000883">
    <property type="protein sequence ID" value="KQJ87554.1"/>
    <property type="molecule type" value="Genomic_DNA"/>
</dbReference>
<dbReference type="RefSeq" id="XP_024318748.1">
    <property type="nucleotide sequence ID" value="XM_024462980.1"/>
</dbReference>
<dbReference type="Proteomes" id="UP000008810">
    <property type="component" value="Chromosome 4"/>
</dbReference>
<evidence type="ECO:0000313" key="2">
    <source>
        <dbReference type="EMBL" id="KQJ87554.1"/>
    </source>
</evidence>
<dbReference type="SMART" id="SM00256">
    <property type="entry name" value="FBOX"/>
    <property type="match status" value="1"/>
</dbReference>
<dbReference type="RefSeq" id="XP_024318747.1">
    <property type="nucleotide sequence ID" value="XM_024462979.1"/>
</dbReference>
<name>A0A0Q3H2B3_BRADI</name>
<dbReference type="Gramene" id="PNT63131">
    <property type="protein sequence ID" value="PNT63131"/>
    <property type="gene ID" value="BRADI_4g11886v3"/>
</dbReference>
<dbReference type="RefSeq" id="XP_024318746.1">
    <property type="nucleotide sequence ID" value="XM_024462978.1"/>
</dbReference>
<dbReference type="ExpressionAtlas" id="A0A0Q3H2B3">
    <property type="expression patterns" value="baseline"/>
</dbReference>
<dbReference type="InterPro" id="IPR036047">
    <property type="entry name" value="F-box-like_dom_sf"/>
</dbReference>
<dbReference type="AlphaFoldDB" id="A0A0Q3H2B3"/>
<proteinExistence type="predicted"/>
<accession>A0A0Q3H2B3</accession>
<organism evidence="2">
    <name type="scientific">Brachypodium distachyon</name>
    <name type="common">Purple false brome</name>
    <name type="synonym">Trachynia distachya</name>
    <dbReference type="NCBI Taxonomy" id="15368"/>
    <lineage>
        <taxon>Eukaryota</taxon>
        <taxon>Viridiplantae</taxon>
        <taxon>Streptophyta</taxon>
        <taxon>Embryophyta</taxon>
        <taxon>Tracheophyta</taxon>
        <taxon>Spermatophyta</taxon>
        <taxon>Magnoliopsida</taxon>
        <taxon>Liliopsida</taxon>
        <taxon>Poales</taxon>
        <taxon>Poaceae</taxon>
        <taxon>BOP clade</taxon>
        <taxon>Pooideae</taxon>
        <taxon>Stipodae</taxon>
        <taxon>Brachypodieae</taxon>
        <taxon>Brachypodium</taxon>
    </lineage>
</organism>
<dbReference type="EMBL" id="CM000883">
    <property type="protein sequence ID" value="PNT63131.1"/>
    <property type="molecule type" value="Genomic_DNA"/>
</dbReference>
<dbReference type="EnsemblPlants" id="KQJ87554">
    <property type="protein sequence ID" value="KQJ87554"/>
    <property type="gene ID" value="BRADI_4g11886v3"/>
</dbReference>
<dbReference type="GeneID" id="100836579"/>
<feature type="domain" description="F-box" evidence="1">
    <location>
        <begin position="8"/>
        <end position="49"/>
    </location>
</feature>
<dbReference type="STRING" id="15368.A0A0Q3H2B3"/>
<gene>
    <name evidence="3" type="primary">LOC100836579</name>
    <name evidence="2" type="ORF">BRADI_4g11886v3</name>
</gene>
<reference evidence="2" key="2">
    <citation type="submission" date="2017-06" db="EMBL/GenBank/DDBJ databases">
        <title>WGS assembly of Brachypodium distachyon.</title>
        <authorList>
            <consortium name="The International Brachypodium Initiative"/>
            <person name="Lucas S."/>
            <person name="Harmon-Smith M."/>
            <person name="Lail K."/>
            <person name="Tice H."/>
            <person name="Grimwood J."/>
            <person name="Bruce D."/>
            <person name="Barry K."/>
            <person name="Shu S."/>
            <person name="Lindquist E."/>
            <person name="Wang M."/>
            <person name="Pitluck S."/>
            <person name="Vogel J.P."/>
            <person name="Garvin D.F."/>
            <person name="Mockler T.C."/>
            <person name="Schmutz J."/>
            <person name="Rokhsar D."/>
            <person name="Bevan M.W."/>
        </authorList>
    </citation>
    <scope>NUCLEOTIDE SEQUENCE</scope>
    <source>
        <strain evidence="2">Bd21</strain>
    </source>
</reference>
<dbReference type="OrthoDB" id="655770at2759"/>
<dbReference type="EnsemblPlants" id="PNT63131">
    <property type="protein sequence ID" value="PNT63131"/>
    <property type="gene ID" value="BRADI_4g11886v3"/>
</dbReference>
<evidence type="ECO:0000313" key="3">
    <source>
        <dbReference type="EnsemblPlants" id="KQJ87554"/>
    </source>
</evidence>
<dbReference type="SUPFAM" id="SSF81383">
    <property type="entry name" value="F-box domain"/>
    <property type="match status" value="1"/>
</dbReference>
<dbReference type="Gramene" id="KQJ87554">
    <property type="protein sequence ID" value="KQJ87554"/>
    <property type="gene ID" value="BRADI_4g11886v3"/>
</dbReference>
<dbReference type="InterPro" id="IPR001810">
    <property type="entry name" value="F-box_dom"/>
</dbReference>
<dbReference type="PANTHER" id="PTHR31264">
    <property type="entry name" value="OS07G0554500 PROTEIN-RELATED"/>
    <property type="match status" value="1"/>
</dbReference>
<dbReference type="Pfam" id="PF00646">
    <property type="entry name" value="F-box"/>
    <property type="match status" value="1"/>
</dbReference>
<protein>
    <recommendedName>
        <fullName evidence="1">F-box domain-containing protein</fullName>
    </recommendedName>
</protein>
<evidence type="ECO:0000313" key="4">
    <source>
        <dbReference type="Proteomes" id="UP000008810"/>
    </source>
</evidence>
<sequence>MSPPAPHLVDEILEEIFLRLPTPQALARTACASPSFRRIVTQRSFLRRFRKLHPPPLLGFVTAGEGGFAPDQEPHPSAPIARALADAADFTYSFVPDLSADGGSFTAWSPCDIRDGRVLLESPPRFLRTYASTFSTTLLAVCDPLSRRYVLLPHIPVDLYQQGNREKRLYHFQHRLAPTGEDDEDETSFRVICWVHFKDKMVVIVFSSASGQWSVAATPSWSSLGLVNLSWRGPKNRFKNSCGCFYWTDRWKGDMIVMDTRTMEFSTANILDSDHMQVMNLPEQSKCTSAVVVPTEGAFERFTVVYSPNGSFHLYHTTQQSNDGSCQLKVVVPLPRGSRYYTVCATDGFVFLQGIPDQAQSGDLIIRISRDLHQLLDLFSLEVKTSQLKKVCGPAPVSKCLHSYFGFPPSMSKPSL</sequence>
<reference evidence="2 3" key="1">
    <citation type="journal article" date="2010" name="Nature">
        <title>Genome sequencing and analysis of the model grass Brachypodium distachyon.</title>
        <authorList>
            <consortium name="International Brachypodium Initiative"/>
        </authorList>
    </citation>
    <scope>NUCLEOTIDE SEQUENCE [LARGE SCALE GENOMIC DNA]</scope>
    <source>
        <strain evidence="2">Bd21</strain>
        <strain evidence="3">cv. Bd21</strain>
    </source>
</reference>
<reference evidence="3" key="3">
    <citation type="submission" date="2018-08" db="UniProtKB">
        <authorList>
            <consortium name="EnsemblPlants"/>
        </authorList>
    </citation>
    <scope>IDENTIFICATION</scope>
    <source>
        <strain evidence="3">cv. Bd21</strain>
    </source>
</reference>
<evidence type="ECO:0000259" key="1">
    <source>
        <dbReference type="SMART" id="SM00256"/>
    </source>
</evidence>
<keyword evidence="4" id="KW-1185">Reference proteome</keyword>